<keyword evidence="5 6" id="KW-0472">Membrane</keyword>
<name>A0A5A9ZUY6_9RHOB</name>
<dbReference type="InterPro" id="IPR001123">
    <property type="entry name" value="LeuE-type"/>
</dbReference>
<keyword evidence="2" id="KW-1003">Cell membrane</keyword>
<sequence>MQAALAGFALGFSLILAIGAQNAFVLRQGLRREHVLATVLICAVSDAVLIAAGVAGFGALAQAVPGLEFAMRLFGAAFLTWYGARNLRAAWRGGEVLDSGGEARHSLRGVALTVLALTWLNPHVYLDTVVLLGSISAQYDNRLAFALGAVTASFVFFFSLGYGARALAPLFARPTSWRVLDLVVGLTMWAIAAKLLLGV</sequence>
<keyword evidence="4 6" id="KW-1133">Transmembrane helix</keyword>
<evidence type="ECO:0000256" key="3">
    <source>
        <dbReference type="ARBA" id="ARBA00022692"/>
    </source>
</evidence>
<dbReference type="RefSeq" id="WP_111362214.1">
    <property type="nucleotide sequence ID" value="NZ_VINQ01000001.1"/>
</dbReference>
<evidence type="ECO:0000256" key="6">
    <source>
        <dbReference type="SAM" id="Phobius"/>
    </source>
</evidence>
<evidence type="ECO:0000256" key="2">
    <source>
        <dbReference type="ARBA" id="ARBA00022475"/>
    </source>
</evidence>
<organism evidence="7 8">
    <name type="scientific">Aquicoccus porphyridii</name>
    <dbReference type="NCBI Taxonomy" id="1852029"/>
    <lineage>
        <taxon>Bacteria</taxon>
        <taxon>Pseudomonadati</taxon>
        <taxon>Pseudomonadota</taxon>
        <taxon>Alphaproteobacteria</taxon>
        <taxon>Rhodobacterales</taxon>
        <taxon>Paracoccaceae</taxon>
        <taxon>Aquicoccus</taxon>
    </lineage>
</organism>
<dbReference type="GO" id="GO:0005886">
    <property type="term" value="C:plasma membrane"/>
    <property type="evidence" value="ECO:0007669"/>
    <property type="project" value="UniProtKB-SubCell"/>
</dbReference>
<feature type="transmembrane region" description="Helical" evidence="6">
    <location>
        <begin position="35"/>
        <end position="61"/>
    </location>
</feature>
<evidence type="ECO:0000256" key="1">
    <source>
        <dbReference type="ARBA" id="ARBA00004651"/>
    </source>
</evidence>
<feature type="transmembrane region" description="Helical" evidence="6">
    <location>
        <begin position="144"/>
        <end position="164"/>
    </location>
</feature>
<reference evidence="7 8" key="1">
    <citation type="submission" date="2019-07" db="EMBL/GenBank/DDBJ databases">
        <title>Aquicoccus porphyridii gen. nov., sp. nov., isolated from a small marine red alga, Porphyridium marinum.</title>
        <authorList>
            <person name="Liu L."/>
        </authorList>
    </citation>
    <scope>NUCLEOTIDE SEQUENCE [LARGE SCALE GENOMIC DNA]</scope>
    <source>
        <strain evidence="7 8">L1 8-17</strain>
    </source>
</reference>
<dbReference type="PANTHER" id="PTHR30086">
    <property type="entry name" value="ARGININE EXPORTER PROTEIN ARGO"/>
    <property type="match status" value="1"/>
</dbReference>
<proteinExistence type="predicted"/>
<dbReference type="PANTHER" id="PTHR30086:SF20">
    <property type="entry name" value="ARGININE EXPORTER PROTEIN ARGO-RELATED"/>
    <property type="match status" value="1"/>
</dbReference>
<comment type="caution">
    <text evidence="7">The sequence shown here is derived from an EMBL/GenBank/DDBJ whole genome shotgun (WGS) entry which is preliminary data.</text>
</comment>
<dbReference type="EMBL" id="VINQ01000001">
    <property type="protein sequence ID" value="KAA0920756.1"/>
    <property type="molecule type" value="Genomic_DNA"/>
</dbReference>
<dbReference type="AlphaFoldDB" id="A0A5A9ZUY6"/>
<dbReference type="Proteomes" id="UP000325291">
    <property type="component" value="Unassembled WGS sequence"/>
</dbReference>
<feature type="transmembrane region" description="Helical" evidence="6">
    <location>
        <begin position="111"/>
        <end position="132"/>
    </location>
</feature>
<evidence type="ECO:0000256" key="4">
    <source>
        <dbReference type="ARBA" id="ARBA00022989"/>
    </source>
</evidence>
<evidence type="ECO:0000313" key="8">
    <source>
        <dbReference type="Proteomes" id="UP000325291"/>
    </source>
</evidence>
<gene>
    <name evidence="7" type="ORF">FLO80_00850</name>
</gene>
<keyword evidence="3 6" id="KW-0812">Transmembrane</keyword>
<feature type="transmembrane region" description="Helical" evidence="6">
    <location>
        <begin position="176"/>
        <end position="197"/>
    </location>
</feature>
<protein>
    <submittedName>
        <fullName evidence="7">Amino acid transporter</fullName>
    </submittedName>
</protein>
<evidence type="ECO:0000313" key="7">
    <source>
        <dbReference type="EMBL" id="KAA0920756.1"/>
    </source>
</evidence>
<comment type="subcellular location">
    <subcellularLocation>
        <location evidence="1">Cell membrane</location>
        <topology evidence="1">Multi-pass membrane protein</topology>
    </subcellularLocation>
</comment>
<dbReference type="Pfam" id="PF01810">
    <property type="entry name" value="LysE"/>
    <property type="match status" value="1"/>
</dbReference>
<evidence type="ECO:0000256" key="5">
    <source>
        <dbReference type="ARBA" id="ARBA00023136"/>
    </source>
</evidence>
<dbReference type="GO" id="GO:0015171">
    <property type="term" value="F:amino acid transmembrane transporter activity"/>
    <property type="evidence" value="ECO:0007669"/>
    <property type="project" value="TreeGrafter"/>
</dbReference>
<accession>A0A5A9ZUY6</accession>
<keyword evidence="8" id="KW-1185">Reference proteome</keyword>